<dbReference type="GO" id="GO:0000272">
    <property type="term" value="P:polysaccharide catabolic process"/>
    <property type="evidence" value="ECO:0007669"/>
    <property type="project" value="UniProtKB-KW"/>
</dbReference>
<dbReference type="InterPro" id="IPR003961">
    <property type="entry name" value="FN3_dom"/>
</dbReference>
<keyword evidence="1" id="KW-0326">Glycosidase</keyword>
<feature type="region of interest" description="Disordered" evidence="3">
    <location>
        <begin position="508"/>
        <end position="539"/>
    </location>
</feature>
<evidence type="ECO:0008006" key="9">
    <source>
        <dbReference type="Google" id="ProtNLM"/>
    </source>
</evidence>
<dbReference type="InterPro" id="IPR013783">
    <property type="entry name" value="Ig-like_fold"/>
</dbReference>
<dbReference type="GO" id="GO:0016798">
    <property type="term" value="F:hydrolase activity, acting on glycosyl bonds"/>
    <property type="evidence" value="ECO:0007669"/>
    <property type="project" value="UniProtKB-KW"/>
</dbReference>
<dbReference type="SUPFAM" id="SSF56988">
    <property type="entry name" value="Anthrax protective antigen"/>
    <property type="match status" value="1"/>
</dbReference>
<name>A0A7H8TA61_STRCX</name>
<dbReference type="EMBL" id="CP056041">
    <property type="protein sequence ID" value="QKZ19868.1"/>
    <property type="molecule type" value="Genomic_DNA"/>
</dbReference>
<keyword evidence="1" id="KW-0378">Hydrolase</keyword>
<dbReference type="RefSeq" id="WP_176576101.1">
    <property type="nucleotide sequence ID" value="NZ_CBDRGH010000055.1"/>
</dbReference>
<sequence>MNPARRTTAATATALVLATAGGLLTTLATPASAAVTCNSPVFKRQFFANTAFSGTPKKTDCDTAIDQNWGTNAPATGLPKDNFGVRWTLTRDFGSGGPFTFTTSALDGIRVYLDGSRKVDLWKNTSTTVSKTVNVTVPAGKHTLRVDYVNWTGSARVKFGYAPRTTATVDKVKPLAPTGAKVTYDTTTRKTKVAWSRNLEMDLAGYRVMRRLKGSGTWTRLTGTTATTYTDAPPATGKTYYYEVRAYDKAGNESAGTADQGVTTVDKTPPAAPYIEQDGCSSDPKLAGPQLVTTVENAADIVLYQAQRKNPATGAWSTVYEGTKGAFCDPGQPANGNKATYRGRARDAAGNWSAYSAATEFALFDAVPPAAPADLHITYEAGVPHLVWTPDTDAAKYEVLQHDPATGAYLNALGTATTTVTDVVPLQKVALADEYRYSVRALDAKGNASGPAEVTLKMADRPEAIAPYQPYTHSVWQKGVNLAWRSSDPWAADEQHLPTFEIVRTDPATGESVTVRQCSPQGTGEGPLEAPHSYTHSTTDAKDPVYATAAQVIHSYCLEGTGASETTYEYRVIVVDRFGHRSQPGPPLTATTDDTRRPAPVTGLKAEIIPLGVRLTWNPPADDDVIGYYVWQGTNDPETGETVWKRNCWTGNSLAETERLCPTLPDGREHVYLVAATDRVYLDEGPEFFHPAEIAVMLPNTVPPGWTGTKISQSQYPDLYVRCGVTIYDRPCGEYTDYRWERWDAATATWATFATGKVDAPQSHIDKTVNQDLLSLYYYRAIYIDPTGHEEVVEQTAYGIWAYWL</sequence>
<feature type="domain" description="PA14" evidence="6">
    <location>
        <begin position="37"/>
        <end position="177"/>
    </location>
</feature>
<evidence type="ECO:0000256" key="3">
    <source>
        <dbReference type="SAM" id="MobiDB-lite"/>
    </source>
</evidence>
<dbReference type="SMART" id="SM00758">
    <property type="entry name" value="PA14"/>
    <property type="match status" value="1"/>
</dbReference>
<evidence type="ECO:0000259" key="6">
    <source>
        <dbReference type="PROSITE" id="PS51820"/>
    </source>
</evidence>
<feature type="chain" id="PRO_5028918854" description="PA14 domain-containing protein" evidence="4">
    <location>
        <begin position="34"/>
        <end position="805"/>
    </location>
</feature>
<dbReference type="PROSITE" id="PS50853">
    <property type="entry name" value="FN3"/>
    <property type="match status" value="1"/>
</dbReference>
<dbReference type="SMART" id="SM00060">
    <property type="entry name" value="FN3"/>
    <property type="match status" value="3"/>
</dbReference>
<feature type="signal peptide" evidence="4">
    <location>
        <begin position="1"/>
        <end position="33"/>
    </location>
</feature>
<keyword evidence="2" id="KW-0119">Carbohydrate metabolism</keyword>
<dbReference type="AlphaFoldDB" id="A0A7H8TA61"/>
<evidence type="ECO:0000259" key="5">
    <source>
        <dbReference type="PROSITE" id="PS50853"/>
    </source>
</evidence>
<keyword evidence="4" id="KW-0732">Signal</keyword>
<dbReference type="Pfam" id="PF07691">
    <property type="entry name" value="PA14"/>
    <property type="match status" value="1"/>
</dbReference>
<evidence type="ECO:0000256" key="1">
    <source>
        <dbReference type="ARBA" id="ARBA00023295"/>
    </source>
</evidence>
<proteinExistence type="predicted"/>
<organism evidence="7 8">
    <name type="scientific">Streptomyces chartreusis</name>
    <dbReference type="NCBI Taxonomy" id="1969"/>
    <lineage>
        <taxon>Bacteria</taxon>
        <taxon>Bacillati</taxon>
        <taxon>Actinomycetota</taxon>
        <taxon>Actinomycetes</taxon>
        <taxon>Kitasatosporales</taxon>
        <taxon>Streptomycetaceae</taxon>
        <taxon>Streptomyces</taxon>
    </lineage>
</organism>
<keyword evidence="8" id="KW-1185">Reference proteome</keyword>
<feature type="compositionally biased region" description="Polar residues" evidence="3">
    <location>
        <begin position="511"/>
        <end position="522"/>
    </location>
</feature>
<reference evidence="7 8" key="1">
    <citation type="submission" date="2020-06" db="EMBL/GenBank/DDBJ databases">
        <title>Genome mining for natural products.</title>
        <authorList>
            <person name="Zhang B."/>
            <person name="Shi J."/>
            <person name="Ge H."/>
        </authorList>
    </citation>
    <scope>NUCLEOTIDE SEQUENCE [LARGE SCALE GENOMIC DNA]</scope>
    <source>
        <strain evidence="7 8">NA02069</strain>
    </source>
</reference>
<dbReference type="InterPro" id="IPR037524">
    <property type="entry name" value="PA14/GLEYA"/>
</dbReference>
<gene>
    <name evidence="7" type="ORF">HUT05_22380</name>
</gene>
<dbReference type="PROSITE" id="PS51820">
    <property type="entry name" value="PA14"/>
    <property type="match status" value="1"/>
</dbReference>
<accession>A0A7H8TA61</accession>
<evidence type="ECO:0000256" key="2">
    <source>
        <dbReference type="ARBA" id="ARBA00023326"/>
    </source>
</evidence>
<keyword evidence="2" id="KW-0624">Polysaccharide degradation</keyword>
<evidence type="ECO:0000313" key="8">
    <source>
        <dbReference type="Proteomes" id="UP000509418"/>
    </source>
</evidence>
<evidence type="ECO:0000313" key="7">
    <source>
        <dbReference type="EMBL" id="QKZ19868.1"/>
    </source>
</evidence>
<protein>
    <recommendedName>
        <fullName evidence="9">PA14 domain-containing protein</fullName>
    </recommendedName>
</protein>
<evidence type="ECO:0000256" key="4">
    <source>
        <dbReference type="SAM" id="SignalP"/>
    </source>
</evidence>
<dbReference type="InterPro" id="IPR011658">
    <property type="entry name" value="PA14_dom"/>
</dbReference>
<dbReference type="Proteomes" id="UP000509418">
    <property type="component" value="Chromosome"/>
</dbReference>
<feature type="domain" description="Fibronectin type-III" evidence="5">
    <location>
        <begin position="176"/>
        <end position="271"/>
    </location>
</feature>
<dbReference type="Gene3D" id="2.60.40.10">
    <property type="entry name" value="Immunoglobulins"/>
    <property type="match status" value="3"/>
</dbReference>
<dbReference type="SUPFAM" id="SSF49265">
    <property type="entry name" value="Fibronectin type III"/>
    <property type="match status" value="2"/>
</dbReference>
<dbReference type="InterPro" id="IPR036116">
    <property type="entry name" value="FN3_sf"/>
</dbReference>